<feature type="transmembrane region" description="Helical" evidence="6">
    <location>
        <begin position="275"/>
        <end position="293"/>
    </location>
</feature>
<dbReference type="CDD" id="cd17370">
    <property type="entry name" value="MFS_MJ1317_like"/>
    <property type="match status" value="1"/>
</dbReference>
<dbReference type="EMBL" id="FAOO01000010">
    <property type="protein sequence ID" value="CUU06478.1"/>
    <property type="molecule type" value="Genomic_DNA"/>
</dbReference>
<dbReference type="OrthoDB" id="9803985at2"/>
<dbReference type="PANTHER" id="PTHR42688:SF1">
    <property type="entry name" value="BLR5212 PROTEIN"/>
    <property type="match status" value="1"/>
</dbReference>
<feature type="transmembrane region" description="Helical" evidence="6">
    <location>
        <begin position="299"/>
        <end position="321"/>
    </location>
</feature>
<keyword evidence="9" id="KW-1185">Reference proteome</keyword>
<dbReference type="GO" id="GO:0005886">
    <property type="term" value="C:plasma membrane"/>
    <property type="evidence" value="ECO:0007669"/>
    <property type="project" value="UniProtKB-SubCell"/>
</dbReference>
<feature type="transmembrane region" description="Helical" evidence="6">
    <location>
        <begin position="360"/>
        <end position="381"/>
    </location>
</feature>
<gene>
    <name evidence="8" type="ORF">JGI1_01524</name>
</gene>
<feature type="transmembrane region" description="Helical" evidence="6">
    <location>
        <begin position="36"/>
        <end position="61"/>
    </location>
</feature>
<dbReference type="InterPro" id="IPR011701">
    <property type="entry name" value="MFS"/>
</dbReference>
<feature type="transmembrane region" description="Helical" evidence="6">
    <location>
        <begin position="166"/>
        <end position="189"/>
    </location>
</feature>
<evidence type="ECO:0000256" key="4">
    <source>
        <dbReference type="ARBA" id="ARBA00022989"/>
    </source>
</evidence>
<feature type="transmembrane region" description="Helical" evidence="6">
    <location>
        <begin position="248"/>
        <end position="268"/>
    </location>
</feature>
<dbReference type="Proteomes" id="UP000320623">
    <property type="component" value="Unassembled WGS sequence"/>
</dbReference>
<keyword evidence="5 6" id="KW-0472">Membrane</keyword>
<dbReference type="AlphaFoldDB" id="A0A0S4N5L6"/>
<dbReference type="STRING" id="1643428.GCA_001442855_01491"/>
<proteinExistence type="predicted"/>
<evidence type="ECO:0000256" key="1">
    <source>
        <dbReference type="ARBA" id="ARBA00004651"/>
    </source>
</evidence>
<accession>A0A0S4N5L6</accession>
<dbReference type="InterPro" id="IPR052425">
    <property type="entry name" value="Uncharacterized_MFS-type"/>
</dbReference>
<keyword evidence="3 6" id="KW-0812">Transmembrane</keyword>
<protein>
    <submittedName>
        <fullName evidence="8">Major Facilitator Superfamily protein</fullName>
    </submittedName>
</protein>
<evidence type="ECO:0000313" key="8">
    <source>
        <dbReference type="EMBL" id="CUU06478.1"/>
    </source>
</evidence>
<feature type="domain" description="Major facilitator superfamily (MFS) profile" evidence="7">
    <location>
        <begin position="6"/>
        <end position="384"/>
    </location>
</feature>
<feature type="transmembrane region" description="Helical" evidence="6">
    <location>
        <begin position="210"/>
        <end position="228"/>
    </location>
</feature>
<dbReference type="PROSITE" id="PS50850">
    <property type="entry name" value="MFS"/>
    <property type="match status" value="1"/>
</dbReference>
<dbReference type="Pfam" id="PF07690">
    <property type="entry name" value="MFS_1"/>
    <property type="match status" value="2"/>
</dbReference>
<keyword evidence="4 6" id="KW-1133">Transmembrane helix</keyword>
<sequence length="384" mass="42050">MAKNKALVIITLLGLVSLFADVTYEGARGVTGPFLYTLGATAGFVGLVSGVGELFGYGFRLVAGYVADKTRKYWAITILGYFINLVSVPLLAFAGRWEIASILIVAERFGKAIRTPARDTILSYASSKIGFGKGFGLHEALDQIGAIAGPLIVAGAISTSKSYSNAFLILGIPAAISLIFLLITSAIYPKPERFESEDNKTQNANHFSKTFYLYLLFSAFTICGFPHFQILSFHLKKIQLVSDEVIPLMFAFAMGVDAIVALIIGPIFDRFRSNILFLIPLVSAPISVFAFAFDKILPVMFSIFLWGSTMGLQETIMKSAIADIIHPEKRARAFGIFHGLYGFAWFAGSFVMGLLYEVSIYLLITFSLLLQALSLITFLQLKRT</sequence>
<dbReference type="RefSeq" id="WP_140945265.1">
    <property type="nucleotide sequence ID" value="NZ_FAOO01000010.1"/>
</dbReference>
<evidence type="ECO:0000313" key="9">
    <source>
        <dbReference type="Proteomes" id="UP000320623"/>
    </source>
</evidence>
<dbReference type="Gene3D" id="1.20.1250.20">
    <property type="entry name" value="MFS general substrate transporter like domains"/>
    <property type="match status" value="2"/>
</dbReference>
<dbReference type="InterPro" id="IPR036259">
    <property type="entry name" value="MFS_trans_sf"/>
</dbReference>
<comment type="subcellular location">
    <subcellularLocation>
        <location evidence="1">Cell membrane</location>
        <topology evidence="1">Multi-pass membrane protein</topology>
    </subcellularLocation>
</comment>
<dbReference type="InterPro" id="IPR020846">
    <property type="entry name" value="MFS_dom"/>
</dbReference>
<feature type="transmembrane region" description="Helical" evidence="6">
    <location>
        <begin position="333"/>
        <end position="354"/>
    </location>
</feature>
<evidence type="ECO:0000256" key="5">
    <source>
        <dbReference type="ARBA" id="ARBA00023136"/>
    </source>
</evidence>
<dbReference type="GO" id="GO:0022857">
    <property type="term" value="F:transmembrane transporter activity"/>
    <property type="evidence" value="ECO:0007669"/>
    <property type="project" value="InterPro"/>
</dbReference>
<evidence type="ECO:0000256" key="3">
    <source>
        <dbReference type="ARBA" id="ARBA00022692"/>
    </source>
</evidence>
<name>A0A0S4N5L6_9BACT</name>
<reference evidence="9" key="1">
    <citation type="submission" date="2015-11" db="EMBL/GenBank/DDBJ databases">
        <authorList>
            <person name="Varghese N."/>
        </authorList>
    </citation>
    <scope>NUCLEOTIDE SEQUENCE [LARGE SCALE GENOMIC DNA]</scope>
</reference>
<keyword evidence="2" id="KW-1003">Cell membrane</keyword>
<organism evidence="8 9">
    <name type="scientific">Candidatus Thermokryptus mobilis</name>
    <dbReference type="NCBI Taxonomy" id="1643428"/>
    <lineage>
        <taxon>Bacteria</taxon>
        <taxon>Pseudomonadati</taxon>
        <taxon>Candidatus Kryptoniota</taxon>
        <taxon>Candidatus Thermokryptus</taxon>
    </lineage>
</organism>
<evidence type="ECO:0000256" key="2">
    <source>
        <dbReference type="ARBA" id="ARBA00022475"/>
    </source>
</evidence>
<feature type="transmembrane region" description="Helical" evidence="6">
    <location>
        <begin position="73"/>
        <end position="94"/>
    </location>
</feature>
<evidence type="ECO:0000256" key="6">
    <source>
        <dbReference type="SAM" id="Phobius"/>
    </source>
</evidence>
<evidence type="ECO:0000259" key="7">
    <source>
        <dbReference type="PROSITE" id="PS50850"/>
    </source>
</evidence>
<dbReference type="SUPFAM" id="SSF103473">
    <property type="entry name" value="MFS general substrate transporter"/>
    <property type="match status" value="1"/>
</dbReference>
<dbReference type="PANTHER" id="PTHR42688">
    <property type="entry name" value="CONSERVED PROTEIN"/>
    <property type="match status" value="1"/>
</dbReference>